<dbReference type="Pfam" id="PF00651">
    <property type="entry name" value="BTB"/>
    <property type="match status" value="1"/>
</dbReference>
<dbReference type="AlphaFoldDB" id="A0A6A5K2F9"/>
<dbReference type="InterPro" id="IPR011333">
    <property type="entry name" value="SKP1/BTB/POZ_sf"/>
</dbReference>
<dbReference type="Proteomes" id="UP000800040">
    <property type="component" value="Unassembled WGS sequence"/>
</dbReference>
<feature type="domain" description="BTB" evidence="1">
    <location>
        <begin position="23"/>
        <end position="90"/>
    </location>
</feature>
<dbReference type="PANTHER" id="PTHR47843">
    <property type="entry name" value="BTB DOMAIN-CONTAINING PROTEIN-RELATED"/>
    <property type="match status" value="1"/>
</dbReference>
<dbReference type="OrthoDB" id="6359816at2759"/>
<sequence>MAEPARDILVSALKHLLISGDHSDFVITCGSDTHNVHKAIVCARSKFLKAAERFPVQEAAGAKVDLSEDEPAIVKLAIQYFYEADYEPKLADSQKAFVPFYTAETTPVVRMPKFNSYHYIFPHTCEEHCIIPNICPHHTCYMGECRVDCVDFVCKLCCPRWDLPVEPEPAETIELLLHAKMYEIADKYDVDGLKELAREKFTWACSVYWDSQHFATAAHHAYSTTPDEDKGLREIVSKTLFEHMDLIDKPEVDALLNKFNGLAVGLLKMQMKK</sequence>
<reference evidence="2" key="1">
    <citation type="submission" date="2020-01" db="EMBL/GenBank/DDBJ databases">
        <authorList>
            <consortium name="DOE Joint Genome Institute"/>
            <person name="Haridas S."/>
            <person name="Albert R."/>
            <person name="Binder M."/>
            <person name="Bloem J."/>
            <person name="Labutti K."/>
            <person name="Salamov A."/>
            <person name="Andreopoulos B."/>
            <person name="Baker S.E."/>
            <person name="Barry K."/>
            <person name="Bills G."/>
            <person name="Bluhm B.H."/>
            <person name="Cannon C."/>
            <person name="Castanera R."/>
            <person name="Culley D.E."/>
            <person name="Daum C."/>
            <person name="Ezra D."/>
            <person name="Gonzalez J.B."/>
            <person name="Henrissat B."/>
            <person name="Kuo A."/>
            <person name="Liang C."/>
            <person name="Lipzen A."/>
            <person name="Lutzoni F."/>
            <person name="Magnuson J."/>
            <person name="Mondo S."/>
            <person name="Nolan M."/>
            <person name="Ohm R."/>
            <person name="Pangilinan J."/>
            <person name="Park H.-J."/>
            <person name="Ramirez L."/>
            <person name="Alfaro M."/>
            <person name="Sun H."/>
            <person name="Tritt A."/>
            <person name="Yoshinaga Y."/>
            <person name="Zwiers L.-H."/>
            <person name="Turgeon B.G."/>
            <person name="Goodwin S.B."/>
            <person name="Spatafora J.W."/>
            <person name="Crous P.W."/>
            <person name="Grigoriev I.V."/>
        </authorList>
    </citation>
    <scope>NUCLEOTIDE SEQUENCE</scope>
    <source>
        <strain evidence="2">P77</strain>
    </source>
</reference>
<dbReference type="SUPFAM" id="SSF54695">
    <property type="entry name" value="POZ domain"/>
    <property type="match status" value="1"/>
</dbReference>
<dbReference type="CDD" id="cd18186">
    <property type="entry name" value="BTB_POZ_ZBTB_KLHL-like"/>
    <property type="match status" value="1"/>
</dbReference>
<protein>
    <recommendedName>
        <fullName evidence="1">BTB domain-containing protein</fullName>
    </recommendedName>
</protein>
<dbReference type="InterPro" id="IPR000210">
    <property type="entry name" value="BTB/POZ_dom"/>
</dbReference>
<dbReference type="PROSITE" id="PS50097">
    <property type="entry name" value="BTB"/>
    <property type="match status" value="1"/>
</dbReference>
<gene>
    <name evidence="2" type="ORF">BDW02DRAFT_56675</name>
</gene>
<proteinExistence type="predicted"/>
<dbReference type="PANTHER" id="PTHR47843:SF5">
    <property type="entry name" value="BTB_POZ DOMAIN PROTEIN"/>
    <property type="match status" value="1"/>
</dbReference>
<dbReference type="EMBL" id="ML975365">
    <property type="protein sequence ID" value="KAF1831388.1"/>
    <property type="molecule type" value="Genomic_DNA"/>
</dbReference>
<evidence type="ECO:0000313" key="3">
    <source>
        <dbReference type="Proteomes" id="UP000800040"/>
    </source>
</evidence>
<evidence type="ECO:0000259" key="1">
    <source>
        <dbReference type="PROSITE" id="PS50097"/>
    </source>
</evidence>
<evidence type="ECO:0000313" key="2">
    <source>
        <dbReference type="EMBL" id="KAF1831388.1"/>
    </source>
</evidence>
<name>A0A6A5K2F9_9PLEO</name>
<organism evidence="2 3">
    <name type="scientific">Decorospora gaudefroyi</name>
    <dbReference type="NCBI Taxonomy" id="184978"/>
    <lineage>
        <taxon>Eukaryota</taxon>
        <taxon>Fungi</taxon>
        <taxon>Dikarya</taxon>
        <taxon>Ascomycota</taxon>
        <taxon>Pezizomycotina</taxon>
        <taxon>Dothideomycetes</taxon>
        <taxon>Pleosporomycetidae</taxon>
        <taxon>Pleosporales</taxon>
        <taxon>Pleosporineae</taxon>
        <taxon>Pleosporaceae</taxon>
        <taxon>Decorospora</taxon>
    </lineage>
</organism>
<accession>A0A6A5K2F9</accession>
<keyword evidence="3" id="KW-1185">Reference proteome</keyword>
<dbReference type="Gene3D" id="3.30.710.10">
    <property type="entry name" value="Potassium Channel Kv1.1, Chain A"/>
    <property type="match status" value="1"/>
</dbReference>